<protein>
    <recommendedName>
        <fullName evidence="4">MORF/ORRM1/DAG-like MORF domain-containing protein</fullName>
    </recommendedName>
</protein>
<dbReference type="PANTHER" id="PTHR31346:SF5">
    <property type="entry name" value="MULTIPLE ORGANELLAR RNA EDITING FACTOR 1, MITOCHONDRIAL"/>
    <property type="match status" value="1"/>
</dbReference>
<dbReference type="Gene3D" id="3.30.70.80">
    <property type="entry name" value="Peptidase S8 propeptide/proteinase inhibitor I9"/>
    <property type="match status" value="1"/>
</dbReference>
<feature type="compositionally biased region" description="Gly residues" evidence="3">
    <location>
        <begin position="337"/>
        <end position="355"/>
    </location>
</feature>
<dbReference type="GO" id="GO:0080156">
    <property type="term" value="P:mitochondrial mRNA modification"/>
    <property type="evidence" value="ECO:0007669"/>
    <property type="project" value="TreeGrafter"/>
</dbReference>
<dbReference type="InterPro" id="IPR039206">
    <property type="entry name" value="MORF/ORRM1/DAG-like"/>
</dbReference>
<proteinExistence type="predicted"/>
<evidence type="ECO:0000259" key="4">
    <source>
        <dbReference type="Pfam" id="PF21864"/>
    </source>
</evidence>
<dbReference type="InterPro" id="IPR037045">
    <property type="entry name" value="S8pro/Inhibitor_I9_sf"/>
</dbReference>
<evidence type="ECO:0000313" key="6">
    <source>
        <dbReference type="Proteomes" id="UP001168098"/>
    </source>
</evidence>
<feature type="compositionally biased region" description="Basic and acidic residues" evidence="3">
    <location>
        <begin position="266"/>
        <end position="282"/>
    </location>
</feature>
<feature type="compositionally biased region" description="Low complexity" evidence="3">
    <location>
        <begin position="241"/>
        <end position="254"/>
    </location>
</feature>
<dbReference type="PANTHER" id="PTHR31346">
    <property type="entry name" value="MULTIPLE ORGANELLAR RNA EDITING FACTOR 2, CHLOROPLASTIC-RELATED-RELATED"/>
    <property type="match status" value="1"/>
</dbReference>
<dbReference type="EMBL" id="JARBHA010000012">
    <property type="protein sequence ID" value="KAJ9687506.1"/>
    <property type="molecule type" value="Genomic_DNA"/>
</dbReference>
<reference evidence="5 6" key="1">
    <citation type="journal article" date="2023" name="BMC Biotechnol.">
        <title>Vitis rotundifolia cv Carlos genome sequencing.</title>
        <authorList>
            <person name="Huff M."/>
            <person name="Hulse-Kemp A."/>
            <person name="Scheffler B."/>
            <person name="Youngblood R."/>
            <person name="Simpson S."/>
            <person name="Babiker E."/>
            <person name="Staton M."/>
        </authorList>
    </citation>
    <scope>NUCLEOTIDE SEQUENCE [LARGE SCALE GENOMIC DNA]</scope>
    <source>
        <tissue evidence="5">Leaf</tissue>
    </source>
</reference>
<keyword evidence="1" id="KW-0507">mRNA processing</keyword>
<dbReference type="GO" id="GO:0006397">
    <property type="term" value="P:mRNA processing"/>
    <property type="evidence" value="ECO:0007669"/>
    <property type="project" value="UniProtKB-KW"/>
</dbReference>
<feature type="compositionally biased region" description="Basic and acidic residues" evidence="3">
    <location>
        <begin position="199"/>
        <end position="213"/>
    </location>
</feature>
<dbReference type="Pfam" id="PF21864">
    <property type="entry name" value="MORF_dom"/>
    <property type="match status" value="1"/>
</dbReference>
<keyword evidence="2" id="KW-0809">Transit peptide</keyword>
<keyword evidence="6" id="KW-1185">Reference proteome</keyword>
<dbReference type="GO" id="GO:0016554">
    <property type="term" value="P:cytidine to uridine editing"/>
    <property type="evidence" value="ECO:0007669"/>
    <property type="project" value="InterPro"/>
</dbReference>
<feature type="compositionally biased region" description="Polar residues" evidence="3">
    <location>
        <begin position="381"/>
        <end position="403"/>
    </location>
</feature>
<organism evidence="5 6">
    <name type="scientific">Vitis rotundifolia</name>
    <name type="common">Muscadine grape</name>
    <dbReference type="NCBI Taxonomy" id="103349"/>
    <lineage>
        <taxon>Eukaryota</taxon>
        <taxon>Viridiplantae</taxon>
        <taxon>Streptophyta</taxon>
        <taxon>Embryophyta</taxon>
        <taxon>Tracheophyta</taxon>
        <taxon>Spermatophyta</taxon>
        <taxon>Magnoliopsida</taxon>
        <taxon>eudicotyledons</taxon>
        <taxon>Gunneridae</taxon>
        <taxon>Pentapetalae</taxon>
        <taxon>rosids</taxon>
        <taxon>Vitales</taxon>
        <taxon>Vitaceae</taxon>
        <taxon>Viteae</taxon>
        <taxon>Vitis</taxon>
    </lineage>
</organism>
<comment type="caution">
    <text evidence="5">The sequence shown here is derived from an EMBL/GenBank/DDBJ whole genome shotgun (WGS) entry which is preliminary data.</text>
</comment>
<evidence type="ECO:0000256" key="3">
    <source>
        <dbReference type="SAM" id="MobiDB-lite"/>
    </source>
</evidence>
<feature type="compositionally biased region" description="Low complexity" evidence="3">
    <location>
        <begin position="286"/>
        <end position="299"/>
    </location>
</feature>
<accession>A0AA39DKC7</accession>
<evidence type="ECO:0000256" key="1">
    <source>
        <dbReference type="ARBA" id="ARBA00022664"/>
    </source>
</evidence>
<feature type="domain" description="MORF/ORRM1/DAG-like MORF" evidence="4">
    <location>
        <begin position="85"/>
        <end position="178"/>
    </location>
</feature>
<feature type="region of interest" description="Disordered" evidence="3">
    <location>
        <begin position="178"/>
        <end position="403"/>
    </location>
</feature>
<dbReference type="AlphaFoldDB" id="A0AA39DKC7"/>
<dbReference type="GO" id="GO:0005739">
    <property type="term" value="C:mitochondrion"/>
    <property type="evidence" value="ECO:0007669"/>
    <property type="project" value="TreeGrafter"/>
</dbReference>
<evidence type="ECO:0000313" key="5">
    <source>
        <dbReference type="EMBL" id="KAJ9687506.1"/>
    </source>
</evidence>
<sequence length="403" mass="44826">MALYSLRLRQALKTLTPLLGHRTPLPQVCAPPAVESCGVIRLLPATNLQSRPFRSSPIWLSSSRSFNNQNEEIGPDTILFEGCDYNHWLITMDFPKDPKPTPEEMVETYVQTLAKGLNISVEEAKLKMYACSTTTYTGFQAVMTEEESEKFRGLPGVVFILPDSYINPATKEYGGDKYINGTIIPRPPPVQYGRTGGRYGDRNRNTERPRYDRQGGPMPNRQGNPPYDNRGSMQGDGGNYGAPQNYPPQQNYGPAGQGPMPMSNRDYAHGGRDTYQGERRDPMPPYQGNYNQGQQGNYHPQERRDFSQGAQRNYAPPDQRDVRGDNRNYNPQHSGNYGQGTGGSYGQGMGSGPSGYGQAYQGHGEGQRFSQVDQRNDMQGEQRNNPPTGNTNQCNETIACNEG</sequence>
<evidence type="ECO:0000256" key="2">
    <source>
        <dbReference type="ARBA" id="ARBA00022946"/>
    </source>
</evidence>
<dbReference type="Proteomes" id="UP001168098">
    <property type="component" value="Unassembled WGS sequence"/>
</dbReference>
<name>A0AA39DKC7_VITRO</name>
<dbReference type="InterPro" id="IPR054059">
    <property type="entry name" value="MORF/ORRM1/DAG-like_MORF"/>
</dbReference>
<gene>
    <name evidence="5" type="ORF">PVL29_016118</name>
</gene>